<protein>
    <submittedName>
        <fullName evidence="1">DUF1798 domain-containing protein</fullName>
    </submittedName>
</protein>
<dbReference type="EMBL" id="QGTD01000008">
    <property type="protein sequence ID" value="PWU68674.1"/>
    <property type="molecule type" value="Genomic_DNA"/>
</dbReference>
<dbReference type="RefSeq" id="WP_054788957.1">
    <property type="nucleotide sequence ID" value="NZ_QGTD01000008.1"/>
</dbReference>
<reference evidence="1 2" key="1">
    <citation type="submission" date="2018-05" db="EMBL/GenBank/DDBJ databases">
        <title>Genomic analysis of Gracilibacillus dipsosauri DD1 reveals novel features of a salt-tolerant amylase.</title>
        <authorList>
            <person name="Deutch C.E."/>
            <person name="Yang S."/>
        </authorList>
    </citation>
    <scope>NUCLEOTIDE SEQUENCE [LARGE SCALE GENOMIC DNA]</scope>
    <source>
        <strain evidence="1 2">DD1</strain>
    </source>
</reference>
<evidence type="ECO:0000313" key="2">
    <source>
        <dbReference type="Proteomes" id="UP000245624"/>
    </source>
</evidence>
<proteinExistence type="predicted"/>
<keyword evidence="2" id="KW-1185">Reference proteome</keyword>
<dbReference type="SUPFAM" id="SSF140415">
    <property type="entry name" value="YppE-like"/>
    <property type="match status" value="1"/>
</dbReference>
<dbReference type="Pfam" id="PF08807">
    <property type="entry name" value="DUF1798"/>
    <property type="match status" value="1"/>
</dbReference>
<comment type="caution">
    <text evidence="1">The sequence shown here is derived from an EMBL/GenBank/DDBJ whole genome shotgun (WGS) entry which is preliminary data.</text>
</comment>
<gene>
    <name evidence="1" type="ORF">DLJ74_09600</name>
</gene>
<dbReference type="OrthoDB" id="2361079at2"/>
<dbReference type="AlphaFoldDB" id="A0A317L089"/>
<organism evidence="1 2">
    <name type="scientific">Gracilibacillus dipsosauri</name>
    <dbReference type="NCBI Taxonomy" id="178340"/>
    <lineage>
        <taxon>Bacteria</taxon>
        <taxon>Bacillati</taxon>
        <taxon>Bacillota</taxon>
        <taxon>Bacilli</taxon>
        <taxon>Bacillales</taxon>
        <taxon>Bacillaceae</taxon>
        <taxon>Gracilibacillus</taxon>
    </lineage>
</organism>
<evidence type="ECO:0000313" key="1">
    <source>
        <dbReference type="EMBL" id="PWU68674.1"/>
    </source>
</evidence>
<sequence length="118" mass="14325">MCLEDHINTLEEILSDLKEHYLANEKPENKRDPEFFQYVKEQTNPVFKEIEQWYQKAKAFVQNRSVSVHPQQIESTAENLRLLLLHSYYIDARKKRYMELFQSVTYVFDMLKRDLSTY</sequence>
<accession>A0A317L089</accession>
<name>A0A317L089_9BACI</name>
<dbReference type="InterPro" id="IPR023351">
    <property type="entry name" value="YppE-like_sf"/>
</dbReference>
<dbReference type="InterPro" id="IPR014913">
    <property type="entry name" value="YppE-like"/>
</dbReference>
<dbReference type="Proteomes" id="UP000245624">
    <property type="component" value="Unassembled WGS sequence"/>
</dbReference>
<dbReference type="Gene3D" id="1.20.120.440">
    <property type="entry name" value="YppE-like"/>
    <property type="match status" value="1"/>
</dbReference>